<protein>
    <submittedName>
        <fullName evidence="2">Polyhydroxyalkanoate synthase</fullName>
    </submittedName>
</protein>
<organism evidence="2 3">
    <name type="scientific">Marinobacter zhejiangensis</name>
    <dbReference type="NCBI Taxonomy" id="488535"/>
    <lineage>
        <taxon>Bacteria</taxon>
        <taxon>Pseudomonadati</taxon>
        <taxon>Pseudomonadota</taxon>
        <taxon>Gammaproteobacteria</taxon>
        <taxon>Pseudomonadales</taxon>
        <taxon>Marinobacteraceae</taxon>
        <taxon>Marinobacter</taxon>
    </lineage>
</organism>
<dbReference type="AlphaFoldDB" id="A0A1I4LGW7"/>
<name>A0A1I4LGW7_9GAMM</name>
<dbReference type="Gene3D" id="3.40.50.1820">
    <property type="entry name" value="alpha/beta hydrolase"/>
    <property type="match status" value="1"/>
</dbReference>
<dbReference type="Proteomes" id="UP000198519">
    <property type="component" value="Unassembled WGS sequence"/>
</dbReference>
<evidence type="ECO:0000259" key="1">
    <source>
        <dbReference type="Pfam" id="PF00561"/>
    </source>
</evidence>
<evidence type="ECO:0000313" key="2">
    <source>
        <dbReference type="EMBL" id="SFL90053.1"/>
    </source>
</evidence>
<sequence length="440" mass="49118">MIATQVPEGQSPTTAYSALQVANMPIDLDEFAMAPNGVPPIFWTSSYPFPENPMNRAMPNLARSVIDKASGLSRRSRHYASNAFDRVFRSASLVQAGQTPFDTLHSDGLVTLRYYPPLLEDAIELEGMTIPVERQTHKTPIVIVPPLAVNMLIYDLFPQRSLVRFLRAKGFEVYLIDWGVPTRDHTHYNMHTYVAELLPDYLNRVREHSGERELSLHGWSMGGMFTLFYSALSKDQHIRNAIVLGSPIDSHASGVLGLMYQRISDVAEFVRARTGFRLHDLQPHWFHTPGWANTIGFKLSNPIGSVKGYWELVVRLGDREFVRDHATTSAFLDRMVAYPGGIIQDTVVRIWIDNQLSEGEIQIGDDVARLENVNANLMAVAGSSDTLATPDAARRVMDHVSSADKTFRVIPGGHMGILAGSKAPHASWLELADWLAQRSD</sequence>
<dbReference type="Pfam" id="PF00561">
    <property type="entry name" value="Abhydrolase_1"/>
    <property type="match status" value="1"/>
</dbReference>
<dbReference type="InterPro" id="IPR000073">
    <property type="entry name" value="AB_hydrolase_1"/>
</dbReference>
<dbReference type="SUPFAM" id="SSF53474">
    <property type="entry name" value="alpha/beta-Hydrolases"/>
    <property type="match status" value="1"/>
</dbReference>
<evidence type="ECO:0000313" key="3">
    <source>
        <dbReference type="Proteomes" id="UP000198519"/>
    </source>
</evidence>
<accession>A0A1I4LGW7</accession>
<proteinExistence type="predicted"/>
<keyword evidence="3" id="KW-1185">Reference proteome</keyword>
<dbReference type="STRING" id="488535.SAMN04487963_0462"/>
<dbReference type="InterPro" id="IPR029058">
    <property type="entry name" value="AB_hydrolase_fold"/>
</dbReference>
<dbReference type="EMBL" id="FOUE01000001">
    <property type="protein sequence ID" value="SFL90053.1"/>
    <property type="molecule type" value="Genomic_DNA"/>
</dbReference>
<gene>
    <name evidence="2" type="ORF">SAMN04487963_0462</name>
</gene>
<dbReference type="InterPro" id="IPR051321">
    <property type="entry name" value="PHA/PHB_synthase"/>
</dbReference>
<feature type="domain" description="AB hydrolase-1" evidence="1">
    <location>
        <begin position="159"/>
        <end position="418"/>
    </location>
</feature>
<reference evidence="3" key="1">
    <citation type="submission" date="2016-10" db="EMBL/GenBank/DDBJ databases">
        <authorList>
            <person name="Varghese N."/>
            <person name="Submissions S."/>
        </authorList>
    </citation>
    <scope>NUCLEOTIDE SEQUENCE [LARGE SCALE GENOMIC DNA]</scope>
    <source>
        <strain evidence="3">CGMCC 1.7061</strain>
    </source>
</reference>
<dbReference type="PANTHER" id="PTHR36837">
    <property type="entry name" value="POLY(3-HYDROXYALKANOATE) POLYMERASE SUBUNIT PHAC"/>
    <property type="match status" value="1"/>
</dbReference>
<dbReference type="PANTHER" id="PTHR36837:SF2">
    <property type="entry name" value="POLY(3-HYDROXYALKANOATE) POLYMERASE SUBUNIT PHAC"/>
    <property type="match status" value="1"/>
</dbReference>